<name>A0A9Q3UPL6_9GAMM</name>
<dbReference type="RefSeq" id="WP_228234526.1">
    <property type="nucleotide sequence ID" value="NZ_JAJGNA010000022.1"/>
</dbReference>
<dbReference type="Gene3D" id="3.90.1280.20">
    <property type="match status" value="1"/>
</dbReference>
<gene>
    <name evidence="4" type="ORF">LL252_14475</name>
</gene>
<keyword evidence="1 2" id="KW-0129">CBS domain</keyword>
<dbReference type="AlphaFoldDB" id="A0A9Q3UPL6"/>
<feature type="domain" description="CBS" evidence="3">
    <location>
        <begin position="10"/>
        <end position="68"/>
    </location>
</feature>
<evidence type="ECO:0000313" key="5">
    <source>
        <dbReference type="Proteomes" id="UP001108027"/>
    </source>
</evidence>
<sequence length="134" mass="14916">MASLLVKDLMVSHPLAIQEGTELTSVVATLLQSRFSGLPVVDGERRVIGFVSEQDCLRRLLVASYHQEGSLRVEELMHDQPLTVRENDSVVDVAGMMVKQKPKIYPVLDGEHGRLVGLLTRRMVLRALNASRRA</sequence>
<dbReference type="Proteomes" id="UP001108027">
    <property type="component" value="Unassembled WGS sequence"/>
</dbReference>
<reference evidence="4" key="1">
    <citation type="submission" date="2021-10" db="EMBL/GenBank/DDBJ databases">
        <title>The diversity and Nitrogen Metabolism of Culturable Nitrate-Utilizing Bacteria Within the Oxygen Minimum Zone of the Changjiang (Yangtze River)Estuary.</title>
        <authorList>
            <person name="Zhang D."/>
            <person name="Zheng J."/>
            <person name="Liu S."/>
            <person name="He W."/>
        </authorList>
    </citation>
    <scope>NUCLEOTIDE SEQUENCE</scope>
    <source>
        <strain evidence="4">FXH-223</strain>
    </source>
</reference>
<dbReference type="PROSITE" id="PS51371">
    <property type="entry name" value="CBS"/>
    <property type="match status" value="2"/>
</dbReference>
<evidence type="ECO:0000259" key="3">
    <source>
        <dbReference type="PROSITE" id="PS51371"/>
    </source>
</evidence>
<keyword evidence="5" id="KW-1185">Reference proteome</keyword>
<accession>A0A9Q3UPL6</accession>
<proteinExistence type="predicted"/>
<dbReference type="Pfam" id="PF00571">
    <property type="entry name" value="CBS"/>
    <property type="match status" value="2"/>
</dbReference>
<dbReference type="InterPro" id="IPR046342">
    <property type="entry name" value="CBS_dom_sf"/>
</dbReference>
<dbReference type="PANTHER" id="PTHR43080">
    <property type="entry name" value="CBS DOMAIN-CONTAINING PROTEIN CBSX3, MITOCHONDRIAL"/>
    <property type="match status" value="1"/>
</dbReference>
<evidence type="ECO:0000256" key="2">
    <source>
        <dbReference type="PROSITE-ProRule" id="PRU00703"/>
    </source>
</evidence>
<dbReference type="InterPro" id="IPR051257">
    <property type="entry name" value="Diverse_CBS-Domain"/>
</dbReference>
<dbReference type="CDD" id="cd04629">
    <property type="entry name" value="CBS_pair_bac"/>
    <property type="match status" value="1"/>
</dbReference>
<dbReference type="InterPro" id="IPR000644">
    <property type="entry name" value="CBS_dom"/>
</dbReference>
<comment type="caution">
    <text evidence="4">The sequence shown here is derived from an EMBL/GenBank/DDBJ whole genome shotgun (WGS) entry which is preliminary data.</text>
</comment>
<protein>
    <submittedName>
        <fullName evidence="4">CBS domain-containing protein</fullName>
    </submittedName>
</protein>
<organism evidence="4 5">
    <name type="scientific">Alloalcanivorax marinus</name>
    <dbReference type="NCBI Taxonomy" id="1177169"/>
    <lineage>
        <taxon>Bacteria</taxon>
        <taxon>Pseudomonadati</taxon>
        <taxon>Pseudomonadota</taxon>
        <taxon>Gammaproteobacteria</taxon>
        <taxon>Oceanospirillales</taxon>
        <taxon>Alcanivoracaceae</taxon>
        <taxon>Alloalcanivorax</taxon>
    </lineage>
</organism>
<dbReference type="SMART" id="SM00116">
    <property type="entry name" value="CBS"/>
    <property type="match status" value="2"/>
</dbReference>
<dbReference type="PANTHER" id="PTHR43080:SF26">
    <property type="entry name" value="REGULATORY PROTEIN"/>
    <property type="match status" value="1"/>
</dbReference>
<dbReference type="SUPFAM" id="SSF54631">
    <property type="entry name" value="CBS-domain pair"/>
    <property type="match status" value="1"/>
</dbReference>
<dbReference type="InterPro" id="IPR044729">
    <property type="entry name" value="CBS_bac"/>
</dbReference>
<evidence type="ECO:0000256" key="1">
    <source>
        <dbReference type="ARBA" id="ARBA00023122"/>
    </source>
</evidence>
<dbReference type="EMBL" id="JAJGNA010000022">
    <property type="protein sequence ID" value="MCC4309776.1"/>
    <property type="molecule type" value="Genomic_DNA"/>
</dbReference>
<evidence type="ECO:0000313" key="4">
    <source>
        <dbReference type="EMBL" id="MCC4309776.1"/>
    </source>
</evidence>
<dbReference type="Gene3D" id="3.10.580.10">
    <property type="entry name" value="CBS-domain"/>
    <property type="match status" value="1"/>
</dbReference>
<feature type="domain" description="CBS" evidence="3">
    <location>
        <begin position="77"/>
        <end position="134"/>
    </location>
</feature>